<protein>
    <recommendedName>
        <fullName evidence="5">Transmembrane protein</fullName>
    </recommendedName>
</protein>
<feature type="transmembrane region" description="Helical" evidence="1">
    <location>
        <begin position="34"/>
        <end position="54"/>
    </location>
</feature>
<keyword evidence="1" id="KW-0472">Membrane</keyword>
<organism evidence="3 4">
    <name type="scientific">Scleromatobacter humisilvae</name>
    <dbReference type="NCBI Taxonomy" id="2897159"/>
    <lineage>
        <taxon>Bacteria</taxon>
        <taxon>Pseudomonadati</taxon>
        <taxon>Pseudomonadota</taxon>
        <taxon>Betaproteobacteria</taxon>
        <taxon>Burkholderiales</taxon>
        <taxon>Sphaerotilaceae</taxon>
        <taxon>Scleromatobacter</taxon>
    </lineage>
</organism>
<evidence type="ECO:0000313" key="4">
    <source>
        <dbReference type="Proteomes" id="UP001139353"/>
    </source>
</evidence>
<evidence type="ECO:0008006" key="5">
    <source>
        <dbReference type="Google" id="ProtNLM"/>
    </source>
</evidence>
<reference evidence="3" key="1">
    <citation type="submission" date="2021-11" db="EMBL/GenBank/DDBJ databases">
        <title>BS-T2-15 a new species belonging to the Comamonadaceae family isolated from the soil of a French oak forest.</title>
        <authorList>
            <person name="Mieszkin S."/>
            <person name="Alain K."/>
        </authorList>
    </citation>
    <scope>NUCLEOTIDE SEQUENCE</scope>
    <source>
        <strain evidence="3">BS-T2-15</strain>
    </source>
</reference>
<dbReference type="Proteomes" id="UP001139353">
    <property type="component" value="Unassembled WGS sequence"/>
</dbReference>
<keyword evidence="2" id="KW-0732">Signal</keyword>
<feature type="signal peptide" evidence="2">
    <location>
        <begin position="1"/>
        <end position="24"/>
    </location>
</feature>
<proteinExistence type="predicted"/>
<evidence type="ECO:0000313" key="3">
    <source>
        <dbReference type="EMBL" id="MCK9684360.1"/>
    </source>
</evidence>
<evidence type="ECO:0000256" key="1">
    <source>
        <dbReference type="SAM" id="Phobius"/>
    </source>
</evidence>
<sequence length="103" mass="11085">MHARKSSLVALALALAGFAAIVVAAVDEPHRGRFALAGGLAWELAYFAILAQNFSERAPLQTRGGPVTWEKSPRIYVVNFIVLGLLGLFALVVLLAIVSAWHF</sequence>
<keyword evidence="4" id="KW-1185">Reference proteome</keyword>
<dbReference type="AlphaFoldDB" id="A0A9X1YF77"/>
<accession>A0A9X1YF77</accession>
<name>A0A9X1YF77_9BURK</name>
<evidence type="ECO:0000256" key="2">
    <source>
        <dbReference type="SAM" id="SignalP"/>
    </source>
</evidence>
<feature type="chain" id="PRO_5040908428" description="Transmembrane protein" evidence="2">
    <location>
        <begin position="25"/>
        <end position="103"/>
    </location>
</feature>
<comment type="caution">
    <text evidence="3">The sequence shown here is derived from an EMBL/GenBank/DDBJ whole genome shotgun (WGS) entry which is preliminary data.</text>
</comment>
<keyword evidence="1" id="KW-0812">Transmembrane</keyword>
<gene>
    <name evidence="3" type="ORF">LPC04_01415</name>
</gene>
<feature type="transmembrane region" description="Helical" evidence="1">
    <location>
        <begin position="75"/>
        <end position="101"/>
    </location>
</feature>
<dbReference type="RefSeq" id="WP_275680392.1">
    <property type="nucleotide sequence ID" value="NZ_JAJLJH010000001.1"/>
</dbReference>
<dbReference type="EMBL" id="JAJLJH010000001">
    <property type="protein sequence ID" value="MCK9684360.1"/>
    <property type="molecule type" value="Genomic_DNA"/>
</dbReference>
<keyword evidence="1" id="KW-1133">Transmembrane helix</keyword>